<comment type="subcellular location">
    <subcellularLocation>
        <location evidence="1">Cell membrane</location>
        <topology evidence="1">Multi-pass membrane protein</topology>
    </subcellularLocation>
</comment>
<reference evidence="8 9" key="1">
    <citation type="submission" date="2019-11" db="EMBL/GenBank/DDBJ databases">
        <title>Draft genome sequences of five Paenibacillus species of dairy origin.</title>
        <authorList>
            <person name="Olajide A.M."/>
            <person name="Chen S."/>
            <person name="Lapointe G."/>
        </authorList>
    </citation>
    <scope>NUCLEOTIDE SEQUENCE [LARGE SCALE GENOMIC DNA]</scope>
    <source>
        <strain evidence="8 9">3CT49</strain>
    </source>
</reference>
<dbReference type="RefSeq" id="WP_155620742.1">
    <property type="nucleotide sequence ID" value="NZ_WNZZ01000018.1"/>
</dbReference>
<keyword evidence="3 6" id="KW-0812">Transmembrane</keyword>
<proteinExistence type="predicted"/>
<evidence type="ECO:0000256" key="1">
    <source>
        <dbReference type="ARBA" id="ARBA00004651"/>
    </source>
</evidence>
<dbReference type="GO" id="GO:0022857">
    <property type="term" value="F:transmembrane transporter activity"/>
    <property type="evidence" value="ECO:0007669"/>
    <property type="project" value="InterPro"/>
</dbReference>
<feature type="transmembrane region" description="Helical" evidence="6">
    <location>
        <begin position="261"/>
        <end position="283"/>
    </location>
</feature>
<feature type="transmembrane region" description="Helical" evidence="6">
    <location>
        <begin position="102"/>
        <end position="123"/>
    </location>
</feature>
<dbReference type="SUPFAM" id="SSF103473">
    <property type="entry name" value="MFS general substrate transporter"/>
    <property type="match status" value="1"/>
</dbReference>
<feature type="transmembrane region" description="Helical" evidence="6">
    <location>
        <begin position="71"/>
        <end position="90"/>
    </location>
</feature>
<dbReference type="PANTHER" id="PTHR23501">
    <property type="entry name" value="MAJOR FACILITATOR SUPERFAMILY"/>
    <property type="match status" value="1"/>
</dbReference>
<dbReference type="InterPro" id="IPR036259">
    <property type="entry name" value="MFS_trans_sf"/>
</dbReference>
<evidence type="ECO:0000256" key="6">
    <source>
        <dbReference type="SAM" id="Phobius"/>
    </source>
</evidence>
<gene>
    <name evidence="8" type="ORF">GNQ08_20815</name>
</gene>
<feature type="transmembrane region" description="Helical" evidence="6">
    <location>
        <begin position="223"/>
        <end position="241"/>
    </location>
</feature>
<dbReference type="Pfam" id="PF07690">
    <property type="entry name" value="MFS_1"/>
    <property type="match status" value="1"/>
</dbReference>
<feature type="transmembrane region" description="Helical" evidence="6">
    <location>
        <begin position="396"/>
        <end position="414"/>
    </location>
</feature>
<feature type="domain" description="Major facilitator superfamily (MFS) profile" evidence="7">
    <location>
        <begin position="7"/>
        <end position="450"/>
    </location>
</feature>
<keyword evidence="5 6" id="KW-0472">Membrane</keyword>
<protein>
    <submittedName>
        <fullName evidence="8">MFS transporter</fullName>
    </submittedName>
</protein>
<organism evidence="8 9">
    <name type="scientific">Paenibacillus macerans</name>
    <name type="common">Bacillus macerans</name>
    <dbReference type="NCBI Taxonomy" id="44252"/>
    <lineage>
        <taxon>Bacteria</taxon>
        <taxon>Bacillati</taxon>
        <taxon>Bacillota</taxon>
        <taxon>Bacilli</taxon>
        <taxon>Bacillales</taxon>
        <taxon>Paenibacillaceae</taxon>
        <taxon>Paenibacillus</taxon>
    </lineage>
</organism>
<evidence type="ECO:0000256" key="3">
    <source>
        <dbReference type="ARBA" id="ARBA00022692"/>
    </source>
</evidence>
<sequence length="462" mass="48814">MKPLSRNLVGILLSMSLTGLTQTMVATAMPSIAADLGGLSLYSWVFGAYLLANSAPMLLYGKLADEMGWRIVLLGGVGLFLIGTALAGGSQSMGGLVAFRTIQGVGAGLLSTSVLAAVGALFEGERRARLFGYLGSVQVLANLLGPLLGGWITDSFGWRWCFYAVLPLGLIAALISIGGFRSKENIPVQRLKSLDWPAFAALSAGPAVFLWGLQEWRTVPSVWWLWLVIMASAFVFFWRSLAAQTVRPSPILPPIVFRHPVLRNVLIGAFLAGFVQNASISYIPYVAHTVFGGSAARAGVILIPVVFGAGISGIIGGRLAGTWRYLKISTLGWFVNAAGFFLLAILLAGSDQMLIMLASLLIGLGIGFLLPSLLVEAQDAMGPTLRGMAGGIIQMSRNLGGAVGIPLVGVWLPSVEGMYSLSASASLLYTLAAVACLSIFAGWAMDRYGRRNDEKGIEAKGN</sequence>
<feature type="transmembrane region" description="Helical" evidence="6">
    <location>
        <begin position="295"/>
        <end position="316"/>
    </location>
</feature>
<feature type="transmembrane region" description="Helical" evidence="6">
    <location>
        <begin position="157"/>
        <end position="181"/>
    </location>
</feature>
<dbReference type="AlphaFoldDB" id="A0A6N8F1N4"/>
<dbReference type="InterPro" id="IPR011701">
    <property type="entry name" value="MFS"/>
</dbReference>
<keyword evidence="4 6" id="KW-1133">Transmembrane helix</keyword>
<evidence type="ECO:0000313" key="8">
    <source>
        <dbReference type="EMBL" id="MUG24813.1"/>
    </source>
</evidence>
<dbReference type="Proteomes" id="UP000442469">
    <property type="component" value="Unassembled WGS sequence"/>
</dbReference>
<dbReference type="PROSITE" id="PS50850">
    <property type="entry name" value="MFS"/>
    <property type="match status" value="1"/>
</dbReference>
<feature type="transmembrane region" description="Helical" evidence="6">
    <location>
        <begin position="130"/>
        <end position="151"/>
    </location>
</feature>
<dbReference type="Gene3D" id="1.20.1720.10">
    <property type="entry name" value="Multidrug resistance protein D"/>
    <property type="match status" value="1"/>
</dbReference>
<keyword evidence="2" id="KW-0813">Transport</keyword>
<evidence type="ECO:0000313" key="9">
    <source>
        <dbReference type="Proteomes" id="UP000442469"/>
    </source>
</evidence>
<dbReference type="InterPro" id="IPR020846">
    <property type="entry name" value="MFS_dom"/>
</dbReference>
<evidence type="ECO:0000256" key="2">
    <source>
        <dbReference type="ARBA" id="ARBA00022448"/>
    </source>
</evidence>
<name>A0A6N8F1N4_PAEMA</name>
<feature type="transmembrane region" description="Helical" evidence="6">
    <location>
        <begin position="426"/>
        <end position="445"/>
    </location>
</feature>
<comment type="caution">
    <text evidence="8">The sequence shown here is derived from an EMBL/GenBank/DDBJ whole genome shotgun (WGS) entry which is preliminary data.</text>
</comment>
<feature type="transmembrane region" description="Helical" evidence="6">
    <location>
        <begin position="354"/>
        <end position="375"/>
    </location>
</feature>
<feature type="transmembrane region" description="Helical" evidence="6">
    <location>
        <begin position="40"/>
        <end position="59"/>
    </location>
</feature>
<accession>A0A6N8F1N4</accession>
<feature type="transmembrane region" description="Helical" evidence="6">
    <location>
        <begin position="193"/>
        <end position="211"/>
    </location>
</feature>
<dbReference type="Gene3D" id="1.20.1250.20">
    <property type="entry name" value="MFS general substrate transporter like domains"/>
    <property type="match status" value="1"/>
</dbReference>
<dbReference type="PANTHER" id="PTHR23501:SF191">
    <property type="entry name" value="VACUOLAR BASIC AMINO ACID TRANSPORTER 4"/>
    <property type="match status" value="1"/>
</dbReference>
<dbReference type="EMBL" id="WNZZ01000018">
    <property type="protein sequence ID" value="MUG24813.1"/>
    <property type="molecule type" value="Genomic_DNA"/>
</dbReference>
<evidence type="ECO:0000256" key="4">
    <source>
        <dbReference type="ARBA" id="ARBA00022989"/>
    </source>
</evidence>
<evidence type="ECO:0000259" key="7">
    <source>
        <dbReference type="PROSITE" id="PS50850"/>
    </source>
</evidence>
<dbReference type="GO" id="GO:0005886">
    <property type="term" value="C:plasma membrane"/>
    <property type="evidence" value="ECO:0007669"/>
    <property type="project" value="UniProtKB-SubCell"/>
</dbReference>
<feature type="transmembrane region" description="Helical" evidence="6">
    <location>
        <begin position="328"/>
        <end position="348"/>
    </location>
</feature>
<evidence type="ECO:0000256" key="5">
    <source>
        <dbReference type="ARBA" id="ARBA00023136"/>
    </source>
</evidence>